<comment type="caution">
    <text evidence="1">The sequence shown here is derived from an EMBL/GenBank/DDBJ whole genome shotgun (WGS) entry which is preliminary data.</text>
</comment>
<accession>A0AAN8RNS7</accession>
<name>A0AAN8RNS7_9PEZI</name>
<proteinExistence type="predicted"/>
<evidence type="ECO:0000313" key="2">
    <source>
        <dbReference type="Proteomes" id="UP001313282"/>
    </source>
</evidence>
<protein>
    <submittedName>
        <fullName evidence="1">Uncharacterized protein</fullName>
    </submittedName>
</protein>
<keyword evidence="2" id="KW-1185">Reference proteome</keyword>
<reference evidence="1 2" key="1">
    <citation type="submission" date="2019-10" db="EMBL/GenBank/DDBJ databases">
        <authorList>
            <person name="Palmer J.M."/>
        </authorList>
    </citation>
    <scope>NUCLEOTIDE SEQUENCE [LARGE SCALE GENOMIC DNA]</scope>
    <source>
        <strain evidence="1 2">TWF718</strain>
    </source>
</reference>
<dbReference type="Proteomes" id="UP001313282">
    <property type="component" value="Unassembled WGS sequence"/>
</dbReference>
<dbReference type="AlphaFoldDB" id="A0AAN8RNS7"/>
<dbReference type="EMBL" id="JAVHNR010000003">
    <property type="protein sequence ID" value="KAK6347427.1"/>
    <property type="molecule type" value="Genomic_DNA"/>
</dbReference>
<sequence length="86" mass="9151">MKDTDTKVALLPINTILATARASINLASITQATESKPTTKHLTAKRLAMPTANLSMASMQAISNPEPTQLLGSFLCGLYEFNGRGT</sequence>
<gene>
    <name evidence="1" type="ORF">TWF718_005268</name>
</gene>
<evidence type="ECO:0000313" key="1">
    <source>
        <dbReference type="EMBL" id="KAK6347427.1"/>
    </source>
</evidence>
<organism evidence="1 2">
    <name type="scientific">Orbilia javanica</name>
    <dbReference type="NCBI Taxonomy" id="47235"/>
    <lineage>
        <taxon>Eukaryota</taxon>
        <taxon>Fungi</taxon>
        <taxon>Dikarya</taxon>
        <taxon>Ascomycota</taxon>
        <taxon>Pezizomycotina</taxon>
        <taxon>Orbiliomycetes</taxon>
        <taxon>Orbiliales</taxon>
        <taxon>Orbiliaceae</taxon>
        <taxon>Orbilia</taxon>
    </lineage>
</organism>